<evidence type="ECO:0008006" key="3">
    <source>
        <dbReference type="Google" id="ProtNLM"/>
    </source>
</evidence>
<dbReference type="EMBL" id="PUHY01000010">
    <property type="protein sequence ID" value="PQO34630.1"/>
    <property type="molecule type" value="Genomic_DNA"/>
</dbReference>
<dbReference type="RefSeq" id="WP_105330360.1">
    <property type="nucleotide sequence ID" value="NZ_PUHY01000010.1"/>
</dbReference>
<dbReference type="GO" id="GO:0004392">
    <property type="term" value="F:heme oxygenase (decyclizing) activity"/>
    <property type="evidence" value="ECO:0007669"/>
    <property type="project" value="InterPro"/>
</dbReference>
<accession>A0A2S8FRE4</accession>
<dbReference type="Gene3D" id="1.20.910.10">
    <property type="entry name" value="Heme oxygenase-like"/>
    <property type="match status" value="1"/>
</dbReference>
<dbReference type="CDD" id="cd19166">
    <property type="entry name" value="HemeO-bac"/>
    <property type="match status" value="1"/>
</dbReference>
<dbReference type="InterPro" id="IPR016084">
    <property type="entry name" value="Haem_Oase-like_multi-hlx"/>
</dbReference>
<comment type="caution">
    <text evidence="1">The sequence shown here is derived from an EMBL/GenBank/DDBJ whole genome shotgun (WGS) entry which is preliminary data.</text>
</comment>
<reference evidence="1 2" key="1">
    <citation type="submission" date="2018-02" db="EMBL/GenBank/DDBJ databases">
        <title>Comparative genomes isolates from brazilian mangrove.</title>
        <authorList>
            <person name="Araujo J.E."/>
            <person name="Taketani R.G."/>
            <person name="Silva M.C.P."/>
            <person name="Loureco M.V."/>
            <person name="Andreote F.D."/>
        </authorList>
    </citation>
    <scope>NUCLEOTIDE SEQUENCE [LARGE SCALE GENOMIC DNA]</scope>
    <source>
        <strain evidence="1 2">Hex-1 MGV</strain>
    </source>
</reference>
<evidence type="ECO:0000313" key="1">
    <source>
        <dbReference type="EMBL" id="PQO34630.1"/>
    </source>
</evidence>
<name>A0A2S8FRE4_9BACT</name>
<dbReference type="OrthoDB" id="114943at2"/>
<dbReference type="Proteomes" id="UP000238322">
    <property type="component" value="Unassembled WGS sequence"/>
</dbReference>
<evidence type="ECO:0000313" key="2">
    <source>
        <dbReference type="Proteomes" id="UP000238322"/>
    </source>
</evidence>
<proteinExistence type="predicted"/>
<gene>
    <name evidence="1" type="ORF">C5Y83_14065</name>
</gene>
<organism evidence="1 2">
    <name type="scientific">Blastopirellula marina</name>
    <dbReference type="NCBI Taxonomy" id="124"/>
    <lineage>
        <taxon>Bacteria</taxon>
        <taxon>Pseudomonadati</taxon>
        <taxon>Planctomycetota</taxon>
        <taxon>Planctomycetia</taxon>
        <taxon>Pirellulales</taxon>
        <taxon>Pirellulaceae</taxon>
        <taxon>Blastopirellula</taxon>
    </lineage>
</organism>
<dbReference type="Pfam" id="PF01126">
    <property type="entry name" value="Heme_oxygenase"/>
    <property type="match status" value="1"/>
</dbReference>
<dbReference type="GO" id="GO:0006788">
    <property type="term" value="P:heme oxidation"/>
    <property type="evidence" value="ECO:0007669"/>
    <property type="project" value="InterPro"/>
</dbReference>
<protein>
    <recommendedName>
        <fullName evidence="3">Heme oxygenase</fullName>
    </recommendedName>
</protein>
<dbReference type="InterPro" id="IPR016053">
    <property type="entry name" value="Haem_Oase-like"/>
</dbReference>
<dbReference type="SUPFAM" id="SSF48613">
    <property type="entry name" value="Heme oxygenase-like"/>
    <property type="match status" value="1"/>
</dbReference>
<dbReference type="AlphaFoldDB" id="A0A2S8FRE4"/>
<sequence>MSASNLLKTETSDLHATVEQSIDWSHWLGTVPQYGQFLLRMISFLPEVDQRCDEVLGTSDAWFIDRRRASWAAADLRDLQSFQQLDNRNAIDIDTVVDRSSHADQFVWVDDAPTAAGVLYVLEGSTMGGKQLCHLVRAGFPADTHVPLRYLSGYGDQTGRHWQVVKAWLDRILVAADDQTKAVEAAKRMFVVFGEQLGSEK</sequence>